<feature type="binding site" evidence="6">
    <location>
        <position position="528"/>
    </location>
    <ligand>
        <name>Zn(2+)</name>
        <dbReference type="ChEBI" id="CHEBI:29105"/>
    </ligand>
</feature>
<dbReference type="HAMAP" id="MF_01871">
    <property type="entry name" value="DabA"/>
    <property type="match status" value="1"/>
</dbReference>
<reference evidence="7" key="1">
    <citation type="submission" date="2024-07" db="EMBL/GenBank/DDBJ databases">
        <title>Genome Analysis of a Potential Novel Vibrio Species Secreting pH- and Thermo-stable Alginate Lyase and its Application in Producing Alginate Oligosaccharides.</title>
        <authorList>
            <person name="Huang H."/>
            <person name="Bao K."/>
        </authorList>
    </citation>
    <scope>NUCLEOTIDE SEQUENCE</scope>
    <source>
        <strain evidence="7">HB236076</strain>
    </source>
</reference>
<keyword evidence="4 6" id="KW-0862">Zinc</keyword>
<feature type="binding site" evidence="6">
    <location>
        <position position="350"/>
    </location>
    <ligand>
        <name>Zn(2+)</name>
        <dbReference type="ChEBI" id="CHEBI:29105"/>
    </ligand>
</feature>
<protein>
    <recommendedName>
        <fullName evidence="6">Probable inorganic carbon transporter subunit DabA</fullName>
    </recommendedName>
</protein>
<comment type="cofactor">
    <cofactor evidence="6">
        <name>Zn(2+)</name>
        <dbReference type="ChEBI" id="CHEBI:29105"/>
    </cofactor>
</comment>
<name>A0AB39H913_9VIBR</name>
<proteinExistence type="inferred from homology"/>
<keyword evidence="5 6" id="KW-0472">Membrane</keyword>
<accession>A0AB39H913</accession>
<dbReference type="AlphaFoldDB" id="A0AB39H913"/>
<dbReference type="Pfam" id="PF10070">
    <property type="entry name" value="DabA"/>
    <property type="match status" value="1"/>
</dbReference>
<feature type="binding site" evidence="6">
    <location>
        <position position="513"/>
    </location>
    <ligand>
        <name>Zn(2+)</name>
        <dbReference type="ChEBI" id="CHEBI:29105"/>
    </ligand>
</feature>
<gene>
    <name evidence="6" type="primary">dabA</name>
    <name evidence="7" type="ORF">AB0763_09755</name>
</gene>
<evidence type="ECO:0000256" key="3">
    <source>
        <dbReference type="ARBA" id="ARBA00022723"/>
    </source>
</evidence>
<dbReference type="GO" id="GO:0005886">
    <property type="term" value="C:plasma membrane"/>
    <property type="evidence" value="ECO:0007669"/>
    <property type="project" value="UniProtKB-SubCell"/>
</dbReference>
<comment type="subcellular location">
    <subcellularLocation>
        <location evidence="6">Cell membrane</location>
        <topology evidence="6">Peripheral membrane protein</topology>
    </subcellularLocation>
</comment>
<dbReference type="PANTHER" id="PTHR38344">
    <property type="entry name" value="UPF0753 PROTEIN AQ_863"/>
    <property type="match status" value="1"/>
</dbReference>
<organism evidence="7">
    <name type="scientific">Vibrio sp. HB236076</name>
    <dbReference type="NCBI Taxonomy" id="3232307"/>
    <lineage>
        <taxon>Bacteria</taxon>
        <taxon>Pseudomonadati</taxon>
        <taxon>Pseudomonadota</taxon>
        <taxon>Gammaproteobacteria</taxon>
        <taxon>Vibrionales</taxon>
        <taxon>Vibrionaceae</taxon>
        <taxon>Vibrio</taxon>
    </lineage>
</organism>
<dbReference type="EMBL" id="CP162601">
    <property type="protein sequence ID" value="XDK24499.1"/>
    <property type="molecule type" value="Genomic_DNA"/>
</dbReference>
<evidence type="ECO:0000313" key="7">
    <source>
        <dbReference type="EMBL" id="XDK24499.1"/>
    </source>
</evidence>
<feature type="binding site" evidence="6">
    <location>
        <position position="352"/>
    </location>
    <ligand>
        <name>Zn(2+)</name>
        <dbReference type="ChEBI" id="CHEBI:29105"/>
    </ligand>
</feature>
<comment type="function">
    <text evidence="6">Part of an energy-coupled inorganic carbon pump.</text>
</comment>
<keyword evidence="2 6" id="KW-1003">Cell membrane</keyword>
<keyword evidence="3 6" id="KW-0479">Metal-binding</keyword>
<dbReference type="KEGG" id="vih:AB0763_09755"/>
<dbReference type="InterPro" id="IPR018752">
    <property type="entry name" value="DabA"/>
</dbReference>
<evidence type="ECO:0000256" key="6">
    <source>
        <dbReference type="HAMAP-Rule" id="MF_01871"/>
    </source>
</evidence>
<keyword evidence="1 6" id="KW-0813">Transport</keyword>
<sequence>MNIKTITDNKSKPRTFQSVATQAASLIAPAWPLDRSIAVNPWWPQRHQTIDDTFAQQAVLTGFHGLMPVSYYRAHWQAQIQPHHLMEAKRQCQSPLDEQDLVAVIRGELGDIGRWKTLAMLMDDMVPSEQGHSWEQEIIQQVSQFIALYHQYPERFDAEGGKSGQHLYQSWLEVVCLDKGIKTLLGVDLLDYFNRLPKTLSALFEHVEHQWQDVWYDEQGALTFTRGSLNQLSGWAGWQAWLDWQSGLEQKTTDEPHALGLVAILLAWDTVLMHWLLKNNTEAALKIRQRIKHQSMQLESLVSSAKQVLEPLWVWQCALEISIQDDWVTKIKQTSIEPLSELPELQAIFCIDVRSEPMRRAIEAQKQGFETLGFAGFFGVPVSYQTQDGNVTRPQLPGLLAPNFVAKSTRVQPERWFRMTHLGWQNSFEKPASNLGMVEAGGLLKLVSLFKRAVLEQGTDNPVNKEARKNQRWQLERHDIALTVAEKAELGAGILKAIGISQRLAKVILLTGHGSQTCNNHTASGLDCGACGGQTGEVNVKVLAALLNDKAVREKMAEFGVLVPEQTVFYAALHNTTTDDIDVFEAPNQAAWLADIDNASQLARKNRSKQFADIDEPSPEEMVRFFKHRATNWAQMRPEWGLCNNAGVFIAPRHLTKNIDFSGRAFLHEYHVSQDPEFSQLEKIMTAPLLVMNWINLQYYASVTMPDKYGSGNKLLHNVVGGRIGVFEGNGGDLRIGLSHQSVHDGEKYRHQPVRLNAFIQAPKSAIEAILARHADVAALADNQWLFLYQIDEDHQVWRYHNKHWQLK</sequence>
<evidence type="ECO:0000256" key="1">
    <source>
        <dbReference type="ARBA" id="ARBA00022448"/>
    </source>
</evidence>
<evidence type="ECO:0000256" key="5">
    <source>
        <dbReference type="ARBA" id="ARBA00023136"/>
    </source>
</evidence>
<comment type="similarity">
    <text evidence="6">Belongs to the inorganic carbon transporter (TC 9.A.2) DabA family.</text>
</comment>
<evidence type="ECO:0000256" key="2">
    <source>
        <dbReference type="ARBA" id="ARBA00022475"/>
    </source>
</evidence>
<dbReference type="PANTHER" id="PTHR38344:SF1">
    <property type="entry name" value="INORGANIC CARBON TRANSPORTER SUBUNIT DABA-RELATED"/>
    <property type="match status" value="1"/>
</dbReference>
<dbReference type="RefSeq" id="WP_306100871.1">
    <property type="nucleotide sequence ID" value="NZ_CP162601.1"/>
</dbReference>
<evidence type="ECO:0000256" key="4">
    <source>
        <dbReference type="ARBA" id="ARBA00022833"/>
    </source>
</evidence>
<dbReference type="GO" id="GO:0008270">
    <property type="term" value="F:zinc ion binding"/>
    <property type="evidence" value="ECO:0007669"/>
    <property type="project" value="UniProtKB-UniRule"/>
</dbReference>
<comment type="subunit">
    <text evidence="6">Forms a complex with DabB.</text>
</comment>